<evidence type="ECO:0000259" key="10">
    <source>
        <dbReference type="PROSITE" id="PS50968"/>
    </source>
</evidence>
<keyword evidence="6 8" id="KW-0275">Fatty acid biosynthesis</keyword>
<dbReference type="InterPro" id="IPR000089">
    <property type="entry name" value="Biotin_lipoyl"/>
</dbReference>
<dbReference type="PROSITE" id="PS00188">
    <property type="entry name" value="BIOTIN"/>
    <property type="match status" value="1"/>
</dbReference>
<reference evidence="11" key="2">
    <citation type="journal article" date="2021" name="PeerJ">
        <title>Extensive microbial diversity within the chicken gut microbiome revealed by metagenomics and culture.</title>
        <authorList>
            <person name="Gilroy R."/>
            <person name="Ravi A."/>
            <person name="Getino M."/>
            <person name="Pursley I."/>
            <person name="Horton D.L."/>
            <person name="Alikhan N.F."/>
            <person name="Baker D."/>
            <person name="Gharbi K."/>
            <person name="Hall N."/>
            <person name="Watson M."/>
            <person name="Adriaenssens E.M."/>
            <person name="Foster-Nyarko E."/>
            <person name="Jarju S."/>
            <person name="Secka A."/>
            <person name="Antonio M."/>
            <person name="Oren A."/>
            <person name="Chaudhuri R.R."/>
            <person name="La Ragione R."/>
            <person name="Hildebrand F."/>
            <person name="Pallen M.J."/>
        </authorList>
    </citation>
    <scope>NUCLEOTIDE SEQUENCE</scope>
    <source>
        <strain evidence="11">ChiBcec6-7307</strain>
    </source>
</reference>
<sequence>MKLELNEIFAVIDKVKDANLASFTYEDEDICLKLKYPFGDAVPQSAGVFPAGKNIRPEDAAGKETEAEETAQKPGNLQKSPMVGVFYASDQEGGEPLTKPGDQVKEGQVLGIVEAMKLMNEIKAEYSGTVEEVLVENGQMVEYGQPLFRIV</sequence>
<reference evidence="11" key="1">
    <citation type="submission" date="2020-10" db="EMBL/GenBank/DDBJ databases">
        <authorList>
            <person name="Gilroy R."/>
        </authorList>
    </citation>
    <scope>NUCLEOTIDE SEQUENCE</scope>
    <source>
        <strain evidence="11">ChiBcec6-7307</strain>
    </source>
</reference>
<dbReference type="Gene3D" id="2.40.50.100">
    <property type="match status" value="1"/>
</dbReference>
<dbReference type="EMBL" id="DVOS01000039">
    <property type="protein sequence ID" value="HIV23163.1"/>
    <property type="molecule type" value="Genomic_DNA"/>
</dbReference>
<protein>
    <recommendedName>
        <fullName evidence="2 8">Biotin carboxyl carrier protein of acetyl-CoA carboxylase</fullName>
    </recommendedName>
</protein>
<keyword evidence="4 8" id="KW-0276">Fatty acid metabolism</keyword>
<dbReference type="NCBIfam" id="TIGR00531">
    <property type="entry name" value="BCCP"/>
    <property type="match status" value="1"/>
</dbReference>
<dbReference type="InterPro" id="IPR011053">
    <property type="entry name" value="Single_hybrid_motif"/>
</dbReference>
<dbReference type="CDD" id="cd06850">
    <property type="entry name" value="biotinyl_domain"/>
    <property type="match status" value="1"/>
</dbReference>
<dbReference type="PRINTS" id="PR01071">
    <property type="entry name" value="ACOABIOTINCC"/>
</dbReference>
<keyword evidence="5 8" id="KW-0443">Lipid metabolism</keyword>
<organism evidence="11 12">
    <name type="scientific">Candidatus Merdiplasma excrementigallinarum</name>
    <dbReference type="NCBI Taxonomy" id="2840864"/>
    <lineage>
        <taxon>Bacteria</taxon>
        <taxon>Bacillati</taxon>
        <taxon>Bacillota</taxon>
        <taxon>Clostridia</taxon>
        <taxon>Lachnospirales</taxon>
        <taxon>Lachnospiraceae</taxon>
        <taxon>Lachnospiraceae incertae sedis</taxon>
        <taxon>Candidatus Merdiplasma</taxon>
    </lineage>
</organism>
<name>A0A9D1NY09_9FIRM</name>
<evidence type="ECO:0000256" key="4">
    <source>
        <dbReference type="ARBA" id="ARBA00022832"/>
    </source>
</evidence>
<evidence type="ECO:0000256" key="5">
    <source>
        <dbReference type="ARBA" id="ARBA00023098"/>
    </source>
</evidence>
<dbReference type="InterPro" id="IPR001249">
    <property type="entry name" value="AcCoA_biotinCC"/>
</dbReference>
<evidence type="ECO:0000313" key="12">
    <source>
        <dbReference type="Proteomes" id="UP000886889"/>
    </source>
</evidence>
<dbReference type="PANTHER" id="PTHR45266:SF3">
    <property type="entry name" value="OXALOACETATE DECARBOXYLASE ALPHA CHAIN"/>
    <property type="match status" value="1"/>
</dbReference>
<feature type="domain" description="Lipoyl-binding" evidence="10">
    <location>
        <begin position="68"/>
        <end position="151"/>
    </location>
</feature>
<evidence type="ECO:0000256" key="8">
    <source>
        <dbReference type="RuleBase" id="RU364072"/>
    </source>
</evidence>
<dbReference type="PROSITE" id="PS50968">
    <property type="entry name" value="BIOTINYL_LIPOYL"/>
    <property type="match status" value="1"/>
</dbReference>
<keyword evidence="3 8" id="KW-0444">Lipid biosynthesis</keyword>
<dbReference type="GO" id="GO:0006633">
    <property type="term" value="P:fatty acid biosynthetic process"/>
    <property type="evidence" value="ECO:0007669"/>
    <property type="project" value="UniProtKB-KW"/>
</dbReference>
<dbReference type="GO" id="GO:0003989">
    <property type="term" value="F:acetyl-CoA carboxylase activity"/>
    <property type="evidence" value="ECO:0007669"/>
    <property type="project" value="InterPro"/>
</dbReference>
<feature type="region of interest" description="Disordered" evidence="9">
    <location>
        <begin position="49"/>
        <end position="82"/>
    </location>
</feature>
<comment type="function">
    <text evidence="8">This protein is a component of the acetyl coenzyme A carboxylase complex; first, biotin carboxylase catalyzes the carboxylation of the carrier protein and then the transcarboxylase transfers the carboxyl group to form malonyl-CoA.</text>
</comment>
<feature type="compositionally biased region" description="Basic and acidic residues" evidence="9">
    <location>
        <begin position="55"/>
        <end position="65"/>
    </location>
</feature>
<evidence type="ECO:0000313" key="11">
    <source>
        <dbReference type="EMBL" id="HIV23163.1"/>
    </source>
</evidence>
<evidence type="ECO:0000256" key="2">
    <source>
        <dbReference type="ARBA" id="ARBA00017562"/>
    </source>
</evidence>
<proteinExistence type="predicted"/>
<comment type="pathway">
    <text evidence="1 8">Lipid metabolism; fatty acid biosynthesis.</text>
</comment>
<evidence type="ECO:0000256" key="6">
    <source>
        <dbReference type="ARBA" id="ARBA00023160"/>
    </source>
</evidence>
<evidence type="ECO:0000256" key="1">
    <source>
        <dbReference type="ARBA" id="ARBA00005194"/>
    </source>
</evidence>
<dbReference type="InterPro" id="IPR050709">
    <property type="entry name" value="Biotin_Carboxyl_Carrier/Decarb"/>
</dbReference>
<evidence type="ECO:0000256" key="9">
    <source>
        <dbReference type="SAM" id="MobiDB-lite"/>
    </source>
</evidence>
<dbReference type="Pfam" id="PF00364">
    <property type="entry name" value="Biotin_lipoyl"/>
    <property type="match status" value="1"/>
</dbReference>
<dbReference type="AlphaFoldDB" id="A0A9D1NY09"/>
<accession>A0A9D1NY09</accession>
<gene>
    <name evidence="11" type="primary">accB</name>
    <name evidence="11" type="ORF">IAC80_04400</name>
</gene>
<dbReference type="GO" id="GO:0009317">
    <property type="term" value="C:acetyl-CoA carboxylase complex"/>
    <property type="evidence" value="ECO:0007669"/>
    <property type="project" value="InterPro"/>
</dbReference>
<dbReference type="InterPro" id="IPR001882">
    <property type="entry name" value="Biotin_BS"/>
</dbReference>
<dbReference type="Proteomes" id="UP000886889">
    <property type="component" value="Unassembled WGS sequence"/>
</dbReference>
<dbReference type="SUPFAM" id="SSF51230">
    <property type="entry name" value="Single hybrid motif"/>
    <property type="match status" value="1"/>
</dbReference>
<keyword evidence="7 8" id="KW-0092">Biotin</keyword>
<comment type="caution">
    <text evidence="11">The sequence shown here is derived from an EMBL/GenBank/DDBJ whole genome shotgun (WGS) entry which is preliminary data.</text>
</comment>
<evidence type="ECO:0000256" key="3">
    <source>
        <dbReference type="ARBA" id="ARBA00022516"/>
    </source>
</evidence>
<dbReference type="PANTHER" id="PTHR45266">
    <property type="entry name" value="OXALOACETATE DECARBOXYLASE ALPHA CHAIN"/>
    <property type="match status" value="1"/>
</dbReference>
<evidence type="ECO:0000256" key="7">
    <source>
        <dbReference type="ARBA" id="ARBA00023267"/>
    </source>
</evidence>